<evidence type="ECO:0000313" key="2">
    <source>
        <dbReference type="EMBL" id="ARN83750.1"/>
    </source>
</evidence>
<gene>
    <name evidence="2" type="ORF">B1812_17310</name>
</gene>
<sequence length="108" mass="11261">MAQQNAEPNVTPSAPAPAAAPGAPSSATAAPASKGSSEAAPSGELQFETARQAKSHCPTDTVVWANFPSKSYSFYGERRYGATRRGAYMCEGDAISGGMKSRKKEKHP</sequence>
<evidence type="ECO:0000313" key="3">
    <source>
        <dbReference type="Proteomes" id="UP000193978"/>
    </source>
</evidence>
<feature type="compositionally biased region" description="Polar residues" evidence="1">
    <location>
        <begin position="1"/>
        <end position="10"/>
    </location>
</feature>
<reference evidence="2 3" key="1">
    <citation type="submission" date="2017-02" db="EMBL/GenBank/DDBJ databases">
        <authorList>
            <person name="Peterson S.W."/>
        </authorList>
    </citation>
    <scope>NUCLEOTIDE SEQUENCE [LARGE SCALE GENOMIC DNA]</scope>
    <source>
        <strain evidence="2 3">S285</strain>
    </source>
</reference>
<evidence type="ECO:0000256" key="1">
    <source>
        <dbReference type="SAM" id="MobiDB-lite"/>
    </source>
</evidence>
<dbReference type="AlphaFoldDB" id="A0A1W6N1K5"/>
<dbReference type="EMBL" id="CP019948">
    <property type="protein sequence ID" value="ARN83750.1"/>
    <property type="molecule type" value="Genomic_DNA"/>
</dbReference>
<feature type="compositionally biased region" description="Low complexity" evidence="1">
    <location>
        <begin position="11"/>
        <end position="37"/>
    </location>
</feature>
<dbReference type="KEGG" id="mbry:B1812_17310"/>
<accession>A0A1W6N1K5</accession>
<protein>
    <submittedName>
        <fullName evidence="2">Uncharacterized protein</fullName>
    </submittedName>
</protein>
<keyword evidence="3" id="KW-1185">Reference proteome</keyword>
<name>A0A1W6N1K5_9HYPH</name>
<feature type="region of interest" description="Disordered" evidence="1">
    <location>
        <begin position="1"/>
        <end position="59"/>
    </location>
</feature>
<dbReference type="Proteomes" id="UP000193978">
    <property type="component" value="Chromosome"/>
</dbReference>
<organism evidence="2 3">
    <name type="scientific">Methylocystis bryophila</name>
    <dbReference type="NCBI Taxonomy" id="655015"/>
    <lineage>
        <taxon>Bacteria</taxon>
        <taxon>Pseudomonadati</taxon>
        <taxon>Pseudomonadota</taxon>
        <taxon>Alphaproteobacteria</taxon>
        <taxon>Hyphomicrobiales</taxon>
        <taxon>Methylocystaceae</taxon>
        <taxon>Methylocystis</taxon>
    </lineage>
</organism>
<proteinExistence type="predicted"/>